<organism evidence="2 3">
    <name type="scientific">Gossypium arboreum</name>
    <name type="common">Tree cotton</name>
    <name type="synonym">Gossypium nanking</name>
    <dbReference type="NCBI Taxonomy" id="29729"/>
    <lineage>
        <taxon>Eukaryota</taxon>
        <taxon>Viridiplantae</taxon>
        <taxon>Streptophyta</taxon>
        <taxon>Embryophyta</taxon>
        <taxon>Tracheophyta</taxon>
        <taxon>Spermatophyta</taxon>
        <taxon>Magnoliopsida</taxon>
        <taxon>eudicotyledons</taxon>
        <taxon>Gunneridae</taxon>
        <taxon>Pentapetalae</taxon>
        <taxon>rosids</taxon>
        <taxon>malvids</taxon>
        <taxon>Malvales</taxon>
        <taxon>Malvaceae</taxon>
        <taxon>Malvoideae</taxon>
        <taxon>Gossypium</taxon>
    </lineage>
</organism>
<dbReference type="Proteomes" id="UP001358586">
    <property type="component" value="Chromosome 9"/>
</dbReference>
<feature type="domain" description="Reverse transcriptase zinc-binding" evidence="1">
    <location>
        <begin position="17"/>
        <end position="67"/>
    </location>
</feature>
<dbReference type="InterPro" id="IPR026960">
    <property type="entry name" value="RVT-Znf"/>
</dbReference>
<keyword evidence="3" id="KW-1185">Reference proteome</keyword>
<evidence type="ECO:0000313" key="3">
    <source>
        <dbReference type="Proteomes" id="UP001358586"/>
    </source>
</evidence>
<evidence type="ECO:0000259" key="1">
    <source>
        <dbReference type="Pfam" id="PF13966"/>
    </source>
</evidence>
<gene>
    <name evidence="2" type="ORF">PVK06_029847</name>
</gene>
<dbReference type="EMBL" id="JARKNE010000009">
    <property type="protein sequence ID" value="KAK5802262.1"/>
    <property type="molecule type" value="Genomic_DNA"/>
</dbReference>
<protein>
    <recommendedName>
        <fullName evidence="1">Reverse transcriptase zinc-binding domain-containing protein</fullName>
    </recommendedName>
</protein>
<accession>A0ABR0NLP3</accession>
<proteinExistence type="predicted"/>
<evidence type="ECO:0000313" key="2">
    <source>
        <dbReference type="EMBL" id="KAK5802262.1"/>
    </source>
</evidence>
<name>A0ABR0NLP3_GOSAR</name>
<reference evidence="2 3" key="1">
    <citation type="submission" date="2023-03" db="EMBL/GenBank/DDBJ databases">
        <title>WGS of Gossypium arboreum.</title>
        <authorList>
            <person name="Yu D."/>
        </authorList>
    </citation>
    <scope>NUCLEOTIDE SEQUENCE [LARGE SCALE GENOMIC DNA]</scope>
    <source>
        <tissue evidence="2">Leaf</tissue>
    </source>
</reference>
<dbReference type="Pfam" id="PF13966">
    <property type="entry name" value="zf-RVT"/>
    <property type="match status" value="1"/>
</dbReference>
<comment type="caution">
    <text evidence="2">The sequence shown here is derived from an EMBL/GenBank/DDBJ whole genome shotgun (WGS) entry which is preliminary data.</text>
</comment>
<sequence length="233" mass="27099">MVWNGINNPSGFGYGPHRFFWRTIWKLKMLPKICIFYWRVGHDILPTYEKISTICQEFKKECPKCNYPIASEILALGGLNNNLLVGDYAQCIDWVKDVMRVLDLKATFDFITTLWNSWNNRNNFIFRGKGEEARVVWERAVTLCHDFRIHNLVNKPLLLVTPVEKKWTKPPYGTLKINFDAVVSKKKIGYGLIAHDSDMRASWAKLNTFEESLKFARALTSLKSYLKLIVQFG</sequence>